<dbReference type="PROSITE" id="PS00170">
    <property type="entry name" value="CSA_PPIASE_1"/>
    <property type="match status" value="1"/>
</dbReference>
<organism evidence="7 8">
    <name type="scientific">Enterocloster alcoholdehydrogenati</name>
    <dbReference type="NCBI Taxonomy" id="2547410"/>
    <lineage>
        <taxon>Bacteria</taxon>
        <taxon>Bacillati</taxon>
        <taxon>Bacillota</taxon>
        <taxon>Clostridia</taxon>
        <taxon>Lachnospirales</taxon>
        <taxon>Lachnospiraceae</taxon>
        <taxon>Enterocloster</taxon>
    </lineage>
</organism>
<dbReference type="RefSeq" id="WP_176254245.1">
    <property type="nucleotide sequence ID" value="NZ_BAABXL010000001.1"/>
</dbReference>
<evidence type="ECO:0000256" key="3">
    <source>
        <dbReference type="ARBA" id="ARBA00023235"/>
    </source>
</evidence>
<feature type="compositionally biased region" description="Basic and acidic residues" evidence="5">
    <location>
        <begin position="40"/>
        <end position="57"/>
    </location>
</feature>
<dbReference type="Gene3D" id="2.40.100.10">
    <property type="entry name" value="Cyclophilin-like"/>
    <property type="match status" value="1"/>
</dbReference>
<comment type="similarity">
    <text evidence="4">Belongs to the cyclophilin-type PPIase family.</text>
</comment>
<name>A0ABQ0AUM3_9FIRM</name>
<feature type="signal peptide" evidence="4">
    <location>
        <begin position="1"/>
        <end position="24"/>
    </location>
</feature>
<keyword evidence="8" id="KW-1185">Reference proteome</keyword>
<dbReference type="PRINTS" id="PR00153">
    <property type="entry name" value="CSAPPISMRASE"/>
</dbReference>
<dbReference type="PANTHER" id="PTHR45625">
    <property type="entry name" value="PEPTIDYL-PROLYL CIS-TRANS ISOMERASE-RELATED"/>
    <property type="match status" value="1"/>
</dbReference>
<sequence>MKKWMAVCLAAVTAAALMTGCSGTKETKDTAAQTTASAAETKETGKTDTDTKAESKESSAQTDALESGADAGDGLDLEAAAGKHHVEINVKDYGTISVELDGDSAPITVANFLDLANSGFYDGLTFHRIISGFMIQGGDPLGNGMGGSDREIKGEFSSNGVENPLSHTRGAISMARSQMKDSASSQFFIVHEDSPFLDGEYACFGYVTDGMDVVDAICENTQVEDNNGTVAKENQPVIDSVKVID</sequence>
<keyword evidence="4" id="KW-0732">Signal</keyword>
<dbReference type="InterPro" id="IPR029000">
    <property type="entry name" value="Cyclophilin-like_dom_sf"/>
</dbReference>
<dbReference type="InterPro" id="IPR020892">
    <property type="entry name" value="Cyclophilin-type_PPIase_CS"/>
</dbReference>
<dbReference type="Proteomes" id="UP001600894">
    <property type="component" value="Unassembled WGS sequence"/>
</dbReference>
<dbReference type="PROSITE" id="PS50072">
    <property type="entry name" value="CSA_PPIASE_2"/>
    <property type="match status" value="1"/>
</dbReference>
<evidence type="ECO:0000256" key="5">
    <source>
        <dbReference type="SAM" id="MobiDB-lite"/>
    </source>
</evidence>
<feature type="compositionally biased region" description="Low complexity" evidence="5">
    <location>
        <begin position="30"/>
        <end position="39"/>
    </location>
</feature>
<dbReference type="EC" id="5.2.1.8" evidence="4"/>
<feature type="domain" description="PPIase cyclophilin-type" evidence="6">
    <location>
        <begin position="83"/>
        <end position="217"/>
    </location>
</feature>
<evidence type="ECO:0000256" key="1">
    <source>
        <dbReference type="ARBA" id="ARBA00002388"/>
    </source>
</evidence>
<evidence type="ECO:0000256" key="2">
    <source>
        <dbReference type="ARBA" id="ARBA00023110"/>
    </source>
</evidence>
<evidence type="ECO:0000256" key="4">
    <source>
        <dbReference type="RuleBase" id="RU363019"/>
    </source>
</evidence>
<gene>
    <name evidence="7" type="ORF">F130042H8_07830</name>
</gene>
<dbReference type="PANTHER" id="PTHR45625:SF4">
    <property type="entry name" value="PEPTIDYLPROLYL ISOMERASE DOMAIN AND WD REPEAT-CONTAINING PROTEIN 1"/>
    <property type="match status" value="1"/>
</dbReference>
<dbReference type="EMBL" id="BAABXL010000001">
    <property type="protein sequence ID" value="GAA6267723.1"/>
    <property type="molecule type" value="Genomic_DNA"/>
</dbReference>
<dbReference type="SUPFAM" id="SSF50891">
    <property type="entry name" value="Cyclophilin-like"/>
    <property type="match status" value="1"/>
</dbReference>
<evidence type="ECO:0000313" key="7">
    <source>
        <dbReference type="EMBL" id="GAA6267723.1"/>
    </source>
</evidence>
<comment type="caution">
    <text evidence="7">The sequence shown here is derived from an EMBL/GenBank/DDBJ whole genome shotgun (WGS) entry which is preliminary data.</text>
</comment>
<accession>A0ABQ0AUM3</accession>
<evidence type="ECO:0000259" key="6">
    <source>
        <dbReference type="PROSITE" id="PS50072"/>
    </source>
</evidence>
<reference evidence="7 8" key="1">
    <citation type="submission" date="2024-04" db="EMBL/GenBank/DDBJ databases">
        <title>Defined microbial consortia suppress multidrug-resistant proinflammatory Enterobacteriaceae via ecological control.</title>
        <authorList>
            <person name="Furuichi M."/>
            <person name="Kawaguchi T."/>
            <person name="Pust M."/>
            <person name="Yasuma K."/>
            <person name="Plichta D."/>
            <person name="Hasegawa N."/>
            <person name="Ohya T."/>
            <person name="Bhattarai S."/>
            <person name="Sasajima S."/>
            <person name="Aoto Y."/>
            <person name="Tuganbaev T."/>
            <person name="Yaginuma M."/>
            <person name="Ueda M."/>
            <person name="Okahashi N."/>
            <person name="Amafuji K."/>
            <person name="Kiridooshi Y."/>
            <person name="Sugita K."/>
            <person name="Strazar M."/>
            <person name="Skelly A."/>
            <person name="Suda W."/>
            <person name="Hattori M."/>
            <person name="Nakamoto N."/>
            <person name="Caballero S."/>
            <person name="Norman J."/>
            <person name="Olle B."/>
            <person name="Tanoue T."/>
            <person name="Arita M."/>
            <person name="Bucci V."/>
            <person name="Atarashi K."/>
            <person name="Xavier R."/>
            <person name="Honda K."/>
        </authorList>
    </citation>
    <scope>NUCLEOTIDE SEQUENCE [LARGE SCALE GENOMIC DNA]</scope>
    <source>
        <strain evidence="8">f13</strain>
    </source>
</reference>
<evidence type="ECO:0000313" key="8">
    <source>
        <dbReference type="Proteomes" id="UP001600894"/>
    </source>
</evidence>
<feature type="region of interest" description="Disordered" evidence="5">
    <location>
        <begin position="25"/>
        <end position="73"/>
    </location>
</feature>
<protein>
    <recommendedName>
        <fullName evidence="4">Peptidyl-prolyl cis-trans isomerase</fullName>
        <shortName evidence="4">PPIase</shortName>
        <ecNumber evidence="4">5.2.1.8</ecNumber>
    </recommendedName>
</protein>
<feature type="compositionally biased region" description="Low complexity" evidence="5">
    <location>
        <begin position="63"/>
        <end position="73"/>
    </location>
</feature>
<feature type="chain" id="PRO_5044974366" description="Peptidyl-prolyl cis-trans isomerase" evidence="4">
    <location>
        <begin position="25"/>
        <end position="245"/>
    </location>
</feature>
<dbReference type="CDD" id="cd00317">
    <property type="entry name" value="cyclophilin"/>
    <property type="match status" value="1"/>
</dbReference>
<comment type="catalytic activity">
    <reaction evidence="4">
        <text>[protein]-peptidylproline (omega=180) = [protein]-peptidylproline (omega=0)</text>
        <dbReference type="Rhea" id="RHEA:16237"/>
        <dbReference type="Rhea" id="RHEA-COMP:10747"/>
        <dbReference type="Rhea" id="RHEA-COMP:10748"/>
        <dbReference type="ChEBI" id="CHEBI:83833"/>
        <dbReference type="ChEBI" id="CHEBI:83834"/>
        <dbReference type="EC" id="5.2.1.8"/>
    </reaction>
</comment>
<dbReference type="Pfam" id="PF00160">
    <property type="entry name" value="Pro_isomerase"/>
    <property type="match status" value="1"/>
</dbReference>
<comment type="function">
    <text evidence="1 4">PPIases accelerate the folding of proteins. It catalyzes the cis-trans isomerization of proline imidic peptide bonds in oligopeptides.</text>
</comment>
<dbReference type="PROSITE" id="PS51257">
    <property type="entry name" value="PROKAR_LIPOPROTEIN"/>
    <property type="match status" value="1"/>
</dbReference>
<dbReference type="InterPro" id="IPR002130">
    <property type="entry name" value="Cyclophilin-type_PPIase_dom"/>
</dbReference>
<proteinExistence type="inferred from homology"/>
<keyword evidence="2 4" id="KW-0697">Rotamase</keyword>
<dbReference type="InterPro" id="IPR044666">
    <property type="entry name" value="Cyclophilin_A-like"/>
</dbReference>
<keyword evidence="3 4" id="KW-0413">Isomerase</keyword>